<dbReference type="InterPro" id="IPR021131">
    <property type="entry name" value="Ribosomal_uL15/eL18"/>
</dbReference>
<evidence type="ECO:0000313" key="9">
    <source>
        <dbReference type="Proteomes" id="UP000287224"/>
    </source>
</evidence>
<dbReference type="GO" id="GO:0022625">
    <property type="term" value="C:cytosolic large ribosomal subunit"/>
    <property type="evidence" value="ECO:0007669"/>
    <property type="project" value="TreeGrafter"/>
</dbReference>
<evidence type="ECO:0000256" key="5">
    <source>
        <dbReference type="RuleBase" id="RU003888"/>
    </source>
</evidence>
<dbReference type="GO" id="GO:0019843">
    <property type="term" value="F:rRNA binding"/>
    <property type="evidence" value="ECO:0007669"/>
    <property type="project" value="UniProtKB-UniRule"/>
</dbReference>
<dbReference type="PANTHER" id="PTHR12934">
    <property type="entry name" value="50S RIBOSOMAL PROTEIN L15"/>
    <property type="match status" value="1"/>
</dbReference>
<sequence length="175" mass="18827">MKLSDLRPAPGSHKAERRVGRGHGSGRGKTAGRGTKGQKARTGGHVNRSFNGGQTRLNKRLPFVRGLGNGTSAFRDEYTIINIVDLELFEAGSQVRPEDLAAQGLTTRAQGKGLIKVLGDGEIDRALTVHAHKFSASAKAKIEAAGGSVEIIPMRVYEKTKRRKDENKETAEAAQ</sequence>
<keyword evidence="9" id="KW-1185">Reference proteome</keyword>
<dbReference type="RefSeq" id="WP_126595688.1">
    <property type="nucleotide sequence ID" value="NZ_BIFQ01000001.1"/>
</dbReference>
<proteinExistence type="inferred from homology"/>
<comment type="subunit">
    <text evidence="4">Part of the 50S ribosomal subunit.</text>
</comment>
<dbReference type="Proteomes" id="UP000287224">
    <property type="component" value="Unassembled WGS sequence"/>
</dbReference>
<comment type="function">
    <text evidence="4">Binds to the 23S rRNA.</text>
</comment>
<organism evidence="8 9">
    <name type="scientific">Dictyobacter aurantiacus</name>
    <dbReference type="NCBI Taxonomy" id="1936993"/>
    <lineage>
        <taxon>Bacteria</taxon>
        <taxon>Bacillati</taxon>
        <taxon>Chloroflexota</taxon>
        <taxon>Ktedonobacteria</taxon>
        <taxon>Ktedonobacterales</taxon>
        <taxon>Dictyobacteraceae</taxon>
        <taxon>Dictyobacter</taxon>
    </lineage>
</organism>
<feature type="domain" description="Large ribosomal subunit protein uL15/eL18" evidence="7">
    <location>
        <begin position="81"/>
        <end position="150"/>
    </location>
</feature>
<accession>A0A401ZCI9</accession>
<keyword evidence="4" id="KW-0694">RNA-binding</keyword>
<evidence type="ECO:0000259" key="7">
    <source>
        <dbReference type="Pfam" id="PF00828"/>
    </source>
</evidence>
<dbReference type="SUPFAM" id="SSF52080">
    <property type="entry name" value="Ribosomal proteins L15p and L18e"/>
    <property type="match status" value="1"/>
</dbReference>
<evidence type="ECO:0000256" key="1">
    <source>
        <dbReference type="ARBA" id="ARBA00007320"/>
    </source>
</evidence>
<evidence type="ECO:0000256" key="6">
    <source>
        <dbReference type="SAM" id="MobiDB-lite"/>
    </source>
</evidence>
<keyword evidence="4" id="KW-0699">rRNA-binding</keyword>
<evidence type="ECO:0000313" key="8">
    <source>
        <dbReference type="EMBL" id="GCE04546.1"/>
    </source>
</evidence>
<name>A0A401ZCI9_9CHLR</name>
<dbReference type="Gene3D" id="3.100.10.10">
    <property type="match status" value="1"/>
</dbReference>
<protein>
    <recommendedName>
        <fullName evidence="4">Large ribosomal subunit protein uL15</fullName>
    </recommendedName>
</protein>
<dbReference type="OrthoDB" id="9810293at2"/>
<dbReference type="EMBL" id="BIFQ01000001">
    <property type="protein sequence ID" value="GCE04546.1"/>
    <property type="molecule type" value="Genomic_DNA"/>
</dbReference>
<keyword evidence="2 4" id="KW-0689">Ribosomal protein</keyword>
<comment type="caution">
    <text evidence="8">The sequence shown here is derived from an EMBL/GenBank/DDBJ whole genome shotgun (WGS) entry which is preliminary data.</text>
</comment>
<dbReference type="InterPro" id="IPR001196">
    <property type="entry name" value="Ribosomal_uL15_CS"/>
</dbReference>
<evidence type="ECO:0000256" key="4">
    <source>
        <dbReference type="HAMAP-Rule" id="MF_01341"/>
    </source>
</evidence>
<gene>
    <name evidence="4 8" type="primary">rplO</name>
    <name evidence="8" type="ORF">KDAU_18750</name>
</gene>
<dbReference type="GO" id="GO:0006412">
    <property type="term" value="P:translation"/>
    <property type="evidence" value="ECO:0007669"/>
    <property type="project" value="UniProtKB-UniRule"/>
</dbReference>
<dbReference type="PANTHER" id="PTHR12934:SF11">
    <property type="entry name" value="LARGE RIBOSOMAL SUBUNIT PROTEIN UL15M"/>
    <property type="match status" value="1"/>
</dbReference>
<reference evidence="9" key="1">
    <citation type="submission" date="2018-12" db="EMBL/GenBank/DDBJ databases">
        <title>Tengunoibacter tsumagoiensis gen. nov., sp. nov., Dictyobacter kobayashii sp. nov., D. alpinus sp. nov., and D. joshuensis sp. nov. and description of Dictyobacteraceae fam. nov. within the order Ktedonobacterales isolated from Tengu-no-mugimeshi.</title>
        <authorList>
            <person name="Wang C.M."/>
            <person name="Zheng Y."/>
            <person name="Sakai Y."/>
            <person name="Toyoda A."/>
            <person name="Minakuchi Y."/>
            <person name="Abe K."/>
            <person name="Yokota A."/>
            <person name="Yabe S."/>
        </authorList>
    </citation>
    <scope>NUCLEOTIDE SEQUENCE [LARGE SCALE GENOMIC DNA]</scope>
    <source>
        <strain evidence="9">S-27</strain>
    </source>
</reference>
<dbReference type="InterPro" id="IPR036227">
    <property type="entry name" value="Ribosomal_uL15/eL18_sf"/>
</dbReference>
<dbReference type="GO" id="GO:0003735">
    <property type="term" value="F:structural constituent of ribosome"/>
    <property type="evidence" value="ECO:0007669"/>
    <property type="project" value="InterPro"/>
</dbReference>
<evidence type="ECO:0000256" key="3">
    <source>
        <dbReference type="ARBA" id="ARBA00023274"/>
    </source>
</evidence>
<dbReference type="HAMAP" id="MF_01341">
    <property type="entry name" value="Ribosomal_uL15"/>
    <property type="match status" value="1"/>
</dbReference>
<feature type="region of interest" description="Disordered" evidence="6">
    <location>
        <begin position="1"/>
        <end position="54"/>
    </location>
</feature>
<evidence type="ECO:0000256" key="2">
    <source>
        <dbReference type="ARBA" id="ARBA00022980"/>
    </source>
</evidence>
<dbReference type="InterPro" id="IPR030878">
    <property type="entry name" value="Ribosomal_uL15"/>
</dbReference>
<dbReference type="PROSITE" id="PS00475">
    <property type="entry name" value="RIBOSOMAL_L15"/>
    <property type="match status" value="1"/>
</dbReference>
<keyword evidence="3 4" id="KW-0687">Ribonucleoprotein</keyword>
<dbReference type="NCBIfam" id="TIGR01071">
    <property type="entry name" value="rplO_bact"/>
    <property type="match status" value="1"/>
</dbReference>
<dbReference type="InterPro" id="IPR005749">
    <property type="entry name" value="Ribosomal_uL15_bac-type"/>
</dbReference>
<comment type="similarity">
    <text evidence="1 4 5">Belongs to the universal ribosomal protein uL15 family.</text>
</comment>
<dbReference type="AlphaFoldDB" id="A0A401ZCI9"/>
<dbReference type="Pfam" id="PF00828">
    <property type="entry name" value="Ribosomal_L27A"/>
    <property type="match status" value="1"/>
</dbReference>